<dbReference type="PROSITE" id="PS51186">
    <property type="entry name" value="GNAT"/>
    <property type="match status" value="1"/>
</dbReference>
<reference evidence="2 3" key="1">
    <citation type="submission" date="2012-09" db="EMBL/GenBank/DDBJ databases">
        <title>Genome Sequence of Brevibacterium casei S18.</title>
        <authorList>
            <person name="Sharma R."/>
            <person name="Singh A."/>
            <person name="Jangir P.K."/>
        </authorList>
    </citation>
    <scope>NUCLEOTIDE SEQUENCE [LARGE SCALE GENOMIC DNA]</scope>
    <source>
        <strain evidence="2 3">S18</strain>
    </source>
</reference>
<evidence type="ECO:0000313" key="3">
    <source>
        <dbReference type="Proteomes" id="UP000009879"/>
    </source>
</evidence>
<proteinExistence type="predicted"/>
<dbReference type="PATRIC" id="fig|1229781.4.peg.1712"/>
<comment type="caution">
    <text evidence="2">The sequence shown here is derived from an EMBL/GenBank/DDBJ whole genome shotgun (WGS) entry which is preliminary data.</text>
</comment>
<feature type="domain" description="N-acetyltransferase" evidence="1">
    <location>
        <begin position="4"/>
        <end position="199"/>
    </location>
</feature>
<accession>K9AXH2</accession>
<dbReference type="CDD" id="cd04301">
    <property type="entry name" value="NAT_SF"/>
    <property type="match status" value="1"/>
</dbReference>
<dbReference type="Proteomes" id="UP000009879">
    <property type="component" value="Unassembled WGS sequence"/>
</dbReference>
<sequence>MGDIEYVPVDASHAADARTTIARAFAVDPLIEWLFPAEMWKDGERLDHIATFYWPSVETYAAQGAGHVAVDGDRVVGVALWGVPNSGSPAQTLPSASGVARLLLGDRLGELAEGMRVARGDTALPSGPYLHDLAVTADRRGEGIGTALIEAGLRDFGRNGAWLETTNPRNQGLYERAGFEGVHAGPIGNSGVTMTRMAVPS</sequence>
<dbReference type="eggNOG" id="COG0454">
    <property type="taxonomic scope" value="Bacteria"/>
</dbReference>
<dbReference type="Pfam" id="PF13508">
    <property type="entry name" value="Acetyltransf_7"/>
    <property type="match status" value="1"/>
</dbReference>
<evidence type="ECO:0000259" key="1">
    <source>
        <dbReference type="PROSITE" id="PS51186"/>
    </source>
</evidence>
<dbReference type="InterPro" id="IPR052523">
    <property type="entry name" value="Trichothecene_AcTrans"/>
</dbReference>
<dbReference type="AlphaFoldDB" id="K9AXH2"/>
<dbReference type="RefSeq" id="WP_009377693.1">
    <property type="nucleotide sequence ID" value="NZ_AMSP01000006.1"/>
</dbReference>
<keyword evidence="2" id="KW-0808">Transferase</keyword>
<dbReference type="OrthoDB" id="1821130at2"/>
<keyword evidence="3" id="KW-1185">Reference proteome</keyword>
<dbReference type="PANTHER" id="PTHR42791">
    <property type="entry name" value="GNAT FAMILY ACETYLTRANSFERASE"/>
    <property type="match status" value="1"/>
</dbReference>
<protein>
    <submittedName>
        <fullName evidence="2">GCN5-like N-acetyltransferase</fullName>
    </submittedName>
</protein>
<dbReference type="SUPFAM" id="SSF55729">
    <property type="entry name" value="Acyl-CoA N-acyltransferases (Nat)"/>
    <property type="match status" value="1"/>
</dbReference>
<dbReference type="GO" id="GO:0016747">
    <property type="term" value="F:acyltransferase activity, transferring groups other than amino-acyl groups"/>
    <property type="evidence" value="ECO:0007669"/>
    <property type="project" value="InterPro"/>
</dbReference>
<name>K9AXH2_9MICO</name>
<gene>
    <name evidence="2" type="ORF">C272_08532</name>
</gene>
<dbReference type="InterPro" id="IPR016181">
    <property type="entry name" value="Acyl_CoA_acyltransferase"/>
</dbReference>
<dbReference type="PANTHER" id="PTHR42791:SF1">
    <property type="entry name" value="N-ACETYLTRANSFERASE DOMAIN-CONTAINING PROTEIN"/>
    <property type="match status" value="1"/>
</dbReference>
<dbReference type="InterPro" id="IPR000182">
    <property type="entry name" value="GNAT_dom"/>
</dbReference>
<evidence type="ECO:0000313" key="2">
    <source>
        <dbReference type="EMBL" id="EKU47262.1"/>
    </source>
</evidence>
<dbReference type="EMBL" id="AMSP01000006">
    <property type="protein sequence ID" value="EKU47262.1"/>
    <property type="molecule type" value="Genomic_DNA"/>
</dbReference>
<organism evidence="2 3">
    <name type="scientific">Brevibacterium casei S18</name>
    <dbReference type="NCBI Taxonomy" id="1229781"/>
    <lineage>
        <taxon>Bacteria</taxon>
        <taxon>Bacillati</taxon>
        <taxon>Actinomycetota</taxon>
        <taxon>Actinomycetes</taxon>
        <taxon>Micrococcales</taxon>
        <taxon>Brevibacteriaceae</taxon>
        <taxon>Brevibacterium</taxon>
    </lineage>
</organism>
<dbReference type="Gene3D" id="3.40.630.30">
    <property type="match status" value="1"/>
</dbReference>